<dbReference type="GeneID" id="117568370"/>
<feature type="region of interest" description="Disordered" evidence="1">
    <location>
        <begin position="673"/>
        <end position="709"/>
    </location>
</feature>
<keyword evidence="2" id="KW-1133">Transmembrane helix</keyword>
<dbReference type="Proteomes" id="UP000515160">
    <property type="component" value="Chromosome 3"/>
</dbReference>
<dbReference type="RefSeq" id="XP_034104861.1">
    <property type="nucleotide sequence ID" value="XM_034248970.2"/>
</dbReference>
<feature type="transmembrane region" description="Helical" evidence="2">
    <location>
        <begin position="308"/>
        <end position="334"/>
    </location>
</feature>
<keyword evidence="3" id="KW-1185">Reference proteome</keyword>
<dbReference type="AlphaFoldDB" id="A0A6P8Y9Q8"/>
<feature type="transmembrane region" description="Helical" evidence="2">
    <location>
        <begin position="389"/>
        <end position="408"/>
    </location>
</feature>
<dbReference type="PANTHER" id="PTHR21650">
    <property type="entry name" value="MEMBRALIN/KINETOCHORE PROTEIN NUF2"/>
    <property type="match status" value="1"/>
</dbReference>
<feature type="compositionally biased region" description="Polar residues" evidence="1">
    <location>
        <begin position="827"/>
        <end position="837"/>
    </location>
</feature>
<keyword evidence="2" id="KW-0472">Membrane</keyword>
<gene>
    <name evidence="4" type="primary">LOC117568370</name>
</gene>
<feature type="region of interest" description="Disordered" evidence="1">
    <location>
        <begin position="722"/>
        <end position="751"/>
    </location>
</feature>
<organism evidence="3 4">
    <name type="scientific">Drosophila albomicans</name>
    <name type="common">Fruit fly</name>
    <dbReference type="NCBI Taxonomy" id="7291"/>
    <lineage>
        <taxon>Eukaryota</taxon>
        <taxon>Metazoa</taxon>
        <taxon>Ecdysozoa</taxon>
        <taxon>Arthropoda</taxon>
        <taxon>Hexapoda</taxon>
        <taxon>Insecta</taxon>
        <taxon>Pterygota</taxon>
        <taxon>Neoptera</taxon>
        <taxon>Endopterygota</taxon>
        <taxon>Diptera</taxon>
        <taxon>Brachycera</taxon>
        <taxon>Muscomorpha</taxon>
        <taxon>Ephydroidea</taxon>
        <taxon>Drosophilidae</taxon>
        <taxon>Drosophila</taxon>
    </lineage>
</organism>
<dbReference type="GO" id="GO:0005783">
    <property type="term" value="C:endoplasmic reticulum"/>
    <property type="evidence" value="ECO:0007669"/>
    <property type="project" value="TreeGrafter"/>
</dbReference>
<evidence type="ECO:0000313" key="3">
    <source>
        <dbReference type="Proteomes" id="UP000515160"/>
    </source>
</evidence>
<name>A0A6P8Y9Q8_DROAB</name>
<feature type="compositionally biased region" description="Low complexity" evidence="1">
    <location>
        <begin position="673"/>
        <end position="689"/>
    </location>
</feature>
<feature type="compositionally biased region" description="Basic and acidic residues" evidence="1">
    <location>
        <begin position="953"/>
        <end position="968"/>
    </location>
</feature>
<dbReference type="GO" id="GO:0034976">
    <property type="term" value="P:response to endoplasmic reticulum stress"/>
    <property type="evidence" value="ECO:0007669"/>
    <property type="project" value="TreeGrafter"/>
</dbReference>
<evidence type="ECO:0000256" key="2">
    <source>
        <dbReference type="SAM" id="Phobius"/>
    </source>
</evidence>
<dbReference type="InterPro" id="IPR019144">
    <property type="entry name" value="Membralin"/>
</dbReference>
<evidence type="ECO:0000313" key="4">
    <source>
        <dbReference type="RefSeq" id="XP_034104861.1"/>
    </source>
</evidence>
<dbReference type="GO" id="GO:1904294">
    <property type="term" value="P:positive regulation of ERAD pathway"/>
    <property type="evidence" value="ECO:0007669"/>
    <property type="project" value="TreeGrafter"/>
</dbReference>
<accession>A0A6P8Y9Q8</accession>
<feature type="compositionally biased region" description="Polar residues" evidence="1">
    <location>
        <begin position="844"/>
        <end position="859"/>
    </location>
</feature>
<protein>
    <submittedName>
        <fullName evidence="4">Membralin isoform X1</fullName>
    </submittedName>
</protein>
<feature type="region of interest" description="Disordered" evidence="1">
    <location>
        <begin position="953"/>
        <end position="991"/>
    </location>
</feature>
<feature type="compositionally biased region" description="Low complexity" evidence="1">
    <location>
        <begin position="863"/>
        <end position="886"/>
    </location>
</feature>
<dbReference type="OrthoDB" id="6779347at2759"/>
<feature type="compositionally biased region" description="Low complexity" evidence="1">
    <location>
        <begin position="561"/>
        <end position="575"/>
    </location>
</feature>
<feature type="region of interest" description="Disordered" evidence="1">
    <location>
        <begin position="827"/>
        <end position="898"/>
    </location>
</feature>
<dbReference type="PANTHER" id="PTHR21650:SF4">
    <property type="entry name" value="MEMBRALIN"/>
    <property type="match status" value="1"/>
</dbReference>
<keyword evidence="2" id="KW-0812">Transmembrane</keyword>
<sequence>MADAGGIAENAAEIAVVNAINNINGRNRIIAGGLGGGAGQNNMMNMRDRLFHAIYFRVAATYAELVPRKVQLAIEYLLLLKALVFFFTLVYVHTAFIKNPCSCLQEVQNWPRDGVIRVEIIPYLAEKRAIWEGIKADKQLLQSLKHTYHYDVGPQTLDNHNRLRRYEAILRKLGAPVRPVRAYSNETLYFYFEAINLLDNYEHPSAIPLKTEDDDDDEQYIVEYSLEYGHLRLSAATRKRLNIPVLTVQLDPNTNKCFGDKLSRYLLKRLLGYDDLLMASVRTIAEKEDNKGYLRNVITGEHYRFVSMWWAAWSSYPAALSVMLLFTFSVSMLLRYSHHQIFVFIVDLLQMLEYNVSARFPIAPLLTVILALVGMEAIMSEFFNDTTTAFYIILIVWIADQFDAICVHTSITKRHWLRFFYLYHFAFYAYHYRFSGQYRTLALLSSYLFIQHSMVFFFHRYELPAIMAQRHVFFITRNQLNAAAGGAAAGAGVAGAAAAGAAAEDGARARAGAAGDAAEAGQQAAVQRARVIVTRLFRQLAAQRQGQQQQQAGAAAGGGAADAAGAAEPQQQAGADNATGFGNLRRLPLVGRWLQRGPQFTTVRRVFLGQGHGPVQMMHVRVQRINVADIPGLQTRAAAAAVAASAAAAAATVAATAAAEAAQAAANAAATLTTTAAPTSSPITPTTPSEDVESNHGQGRCEAPATATATAAARTINSINDAGATEQGIEEKNTGAGAAAEASEDKQELGHELGHELGSNLGQAAVPKTLKNLNSATADIINMPDTTTTAASAAKTIATTWVKAEDENEAKAEAFGLPLAKQLANNLPSRSTQQTQPSEERPGENQSSPLLHAQSISTDQQKEQQPSTTTTTIRETSAASTATSKQSRADAKAEQKQTATQLGIEFEFELGTESKANASTMMDGRQTVDFIEGDSFTSTANYNDVDAIANHIEKESEKESEEREKQGELMKTLPHTSNQVTRAAEAAATNN</sequence>
<evidence type="ECO:0000256" key="1">
    <source>
        <dbReference type="SAM" id="MobiDB-lite"/>
    </source>
</evidence>
<proteinExistence type="predicted"/>
<reference evidence="4" key="1">
    <citation type="submission" date="2025-08" db="UniProtKB">
        <authorList>
            <consortium name="RefSeq"/>
        </authorList>
    </citation>
    <scope>IDENTIFICATION</scope>
    <source>
        <strain evidence="4">15112-1751.03</strain>
        <tissue evidence="4">Whole Adult</tissue>
    </source>
</reference>
<feature type="transmembrane region" description="Helical" evidence="2">
    <location>
        <begin position="360"/>
        <end position="383"/>
    </location>
</feature>
<dbReference type="Pfam" id="PF09746">
    <property type="entry name" value="Membralin"/>
    <property type="match status" value="1"/>
</dbReference>
<feature type="transmembrane region" description="Helical" evidence="2">
    <location>
        <begin position="438"/>
        <end position="458"/>
    </location>
</feature>
<feature type="transmembrane region" description="Helical" evidence="2">
    <location>
        <begin position="76"/>
        <end position="96"/>
    </location>
</feature>
<feature type="region of interest" description="Disordered" evidence="1">
    <location>
        <begin position="551"/>
        <end position="579"/>
    </location>
</feature>